<dbReference type="Pfam" id="PF00005">
    <property type="entry name" value="ABC_tran"/>
    <property type="match status" value="1"/>
</dbReference>
<dbReference type="SMART" id="SM00382">
    <property type="entry name" value="AAA"/>
    <property type="match status" value="1"/>
</dbReference>
<proteinExistence type="predicted"/>
<dbReference type="InterPro" id="IPR003439">
    <property type="entry name" value="ABC_transporter-like_ATP-bd"/>
</dbReference>
<feature type="domain" description="ABC transporter" evidence="3">
    <location>
        <begin position="7"/>
        <end position="249"/>
    </location>
</feature>
<dbReference type="SUPFAM" id="SSF52540">
    <property type="entry name" value="P-loop containing nucleoside triphosphate hydrolases"/>
    <property type="match status" value="1"/>
</dbReference>
<dbReference type="PANTHER" id="PTHR43790:SF8">
    <property type="entry name" value="SUGAR ABC TRANSPORTER ATP-BINDING PROTEIN"/>
    <property type="match status" value="1"/>
</dbReference>
<sequence length="255" mass="27463">MRDAPRLEMRGIVKRFGAVVALDGVDFEVGAGEVMALLGDNGAGKSTLMKILAGAYLADSGEIRLEGREVVIRQPEDARRLGIEMIYQDLALCENIDVTANVFLGRELRRRALGGLVRTLDGSAMTRRTAELLDSLGVSADIARRKVRYLSGGQRQSVAICRALLGSPRLVVMDEPTAALGIAEVARVLELIRRLKAQGVSVVLISHRLQDVFEVADRATVLRNGRVVGVRRIAETTPDEITGLIVGAGAARAAR</sequence>
<protein>
    <submittedName>
        <fullName evidence="4">ATP-binding cassette domain-containing protein</fullName>
    </submittedName>
</protein>
<name>A0ABZ1BTC1_9FIRM</name>
<evidence type="ECO:0000259" key="3">
    <source>
        <dbReference type="PROSITE" id="PS50893"/>
    </source>
</evidence>
<dbReference type="InterPro" id="IPR027417">
    <property type="entry name" value="P-loop_NTPase"/>
</dbReference>
<accession>A0ABZ1BTC1</accession>
<gene>
    <name evidence="4" type="ORF">VLY81_13170</name>
</gene>
<reference evidence="5" key="1">
    <citation type="submission" date="2023-12" db="EMBL/GenBank/DDBJ databases">
        <title>Novel isolates from deep terrestrial aquifers shed light on the physiology and ecology of the class Limnochordia.</title>
        <authorList>
            <person name="Karnachuk O.V."/>
            <person name="Lukina A.P."/>
            <person name="Avakyan M.R."/>
            <person name="Kadnikov V."/>
            <person name="Begmatov S."/>
            <person name="Beletsky A.V."/>
            <person name="Mardanov A.V."/>
            <person name="Ravin N.V."/>
        </authorList>
    </citation>
    <scope>NUCLEOTIDE SEQUENCE [LARGE SCALE GENOMIC DNA]</scope>
    <source>
        <strain evidence="5">LN</strain>
    </source>
</reference>
<organism evidence="4 5">
    <name type="scientific">Geochorda subterranea</name>
    <dbReference type="NCBI Taxonomy" id="3109564"/>
    <lineage>
        <taxon>Bacteria</taxon>
        <taxon>Bacillati</taxon>
        <taxon>Bacillota</taxon>
        <taxon>Limnochordia</taxon>
        <taxon>Limnochordales</taxon>
        <taxon>Geochordaceae</taxon>
        <taxon>Geochorda</taxon>
    </lineage>
</organism>
<evidence type="ECO:0000256" key="2">
    <source>
        <dbReference type="ARBA" id="ARBA00022840"/>
    </source>
</evidence>
<keyword evidence="5" id="KW-1185">Reference proteome</keyword>
<dbReference type="PANTHER" id="PTHR43790">
    <property type="entry name" value="CARBOHYDRATE TRANSPORT ATP-BINDING PROTEIN MG119-RELATED"/>
    <property type="match status" value="1"/>
</dbReference>
<dbReference type="GO" id="GO:0005524">
    <property type="term" value="F:ATP binding"/>
    <property type="evidence" value="ECO:0007669"/>
    <property type="project" value="UniProtKB-KW"/>
</dbReference>
<dbReference type="Proteomes" id="UP001333102">
    <property type="component" value="Chromosome"/>
</dbReference>
<keyword evidence="2 4" id="KW-0067">ATP-binding</keyword>
<evidence type="ECO:0000313" key="4">
    <source>
        <dbReference type="EMBL" id="WRP15989.1"/>
    </source>
</evidence>
<keyword evidence="1" id="KW-0547">Nucleotide-binding</keyword>
<evidence type="ECO:0000313" key="5">
    <source>
        <dbReference type="Proteomes" id="UP001333102"/>
    </source>
</evidence>
<dbReference type="EMBL" id="CP141614">
    <property type="protein sequence ID" value="WRP15989.1"/>
    <property type="molecule type" value="Genomic_DNA"/>
</dbReference>
<dbReference type="InterPro" id="IPR050107">
    <property type="entry name" value="ABC_carbohydrate_import_ATPase"/>
</dbReference>
<dbReference type="Gene3D" id="3.40.50.300">
    <property type="entry name" value="P-loop containing nucleotide triphosphate hydrolases"/>
    <property type="match status" value="1"/>
</dbReference>
<dbReference type="InterPro" id="IPR003593">
    <property type="entry name" value="AAA+_ATPase"/>
</dbReference>
<evidence type="ECO:0000256" key="1">
    <source>
        <dbReference type="ARBA" id="ARBA00022741"/>
    </source>
</evidence>
<dbReference type="PROSITE" id="PS50893">
    <property type="entry name" value="ABC_TRANSPORTER_2"/>
    <property type="match status" value="1"/>
</dbReference>
<dbReference type="RefSeq" id="WP_324670425.1">
    <property type="nucleotide sequence ID" value="NZ_CP141614.1"/>
</dbReference>
<dbReference type="CDD" id="cd03216">
    <property type="entry name" value="ABC_Carb_Monos_I"/>
    <property type="match status" value="1"/>
</dbReference>